<proteinExistence type="predicted"/>
<protein>
    <recommendedName>
        <fullName evidence="2">Right handed beta helix domain-containing protein</fullName>
    </recommendedName>
</protein>
<dbReference type="SUPFAM" id="SSF51126">
    <property type="entry name" value="Pectin lyase-like"/>
    <property type="match status" value="1"/>
</dbReference>
<evidence type="ECO:0008006" key="2">
    <source>
        <dbReference type="Google" id="ProtNLM"/>
    </source>
</evidence>
<accession>A0A0F9CAT5</accession>
<dbReference type="EMBL" id="LAZR01045207">
    <property type="protein sequence ID" value="KKK99429.1"/>
    <property type="molecule type" value="Genomic_DNA"/>
</dbReference>
<name>A0A0F9CAT5_9ZZZZ</name>
<sequence length="153" mass="15842">MTTDKNYLVGVTLTTAAHDQSFINCTFISGDASFVSFITGASHDRLYIENCRFYCNTAQGSLVALLVGTTVTSTIIKNSSFRSNKDAAKFIGFSSTGSGTIVGCSFSSLDIAGMTGSAGTPYILGGVHMNNCYMAGDIDGWGIIGGGTGIATN</sequence>
<gene>
    <name evidence="1" type="ORF">LCGC14_2632850</name>
</gene>
<evidence type="ECO:0000313" key="1">
    <source>
        <dbReference type="EMBL" id="KKK99429.1"/>
    </source>
</evidence>
<dbReference type="AlphaFoldDB" id="A0A0F9CAT5"/>
<organism evidence="1">
    <name type="scientific">marine sediment metagenome</name>
    <dbReference type="NCBI Taxonomy" id="412755"/>
    <lineage>
        <taxon>unclassified sequences</taxon>
        <taxon>metagenomes</taxon>
        <taxon>ecological metagenomes</taxon>
    </lineage>
</organism>
<comment type="caution">
    <text evidence="1">The sequence shown here is derived from an EMBL/GenBank/DDBJ whole genome shotgun (WGS) entry which is preliminary data.</text>
</comment>
<dbReference type="InterPro" id="IPR011050">
    <property type="entry name" value="Pectin_lyase_fold/virulence"/>
</dbReference>
<reference evidence="1" key="1">
    <citation type="journal article" date="2015" name="Nature">
        <title>Complex archaea that bridge the gap between prokaryotes and eukaryotes.</title>
        <authorList>
            <person name="Spang A."/>
            <person name="Saw J.H."/>
            <person name="Jorgensen S.L."/>
            <person name="Zaremba-Niedzwiedzka K."/>
            <person name="Martijn J."/>
            <person name="Lind A.E."/>
            <person name="van Eijk R."/>
            <person name="Schleper C."/>
            <person name="Guy L."/>
            <person name="Ettema T.J."/>
        </authorList>
    </citation>
    <scope>NUCLEOTIDE SEQUENCE</scope>
</reference>